<dbReference type="InterPro" id="IPR018389">
    <property type="entry name" value="DctP_fam"/>
</dbReference>
<evidence type="ECO:0000256" key="2">
    <source>
        <dbReference type="ARBA" id="ARBA00022729"/>
    </source>
</evidence>
<dbReference type="EMBL" id="PGTB01000005">
    <property type="protein sequence ID" value="PJE38065.1"/>
    <property type="molecule type" value="Genomic_DNA"/>
</dbReference>
<keyword evidence="3" id="KW-0574">Periplasm</keyword>
<dbReference type="CDD" id="cd13666">
    <property type="entry name" value="PBP2_TRAP_DctP_like_1"/>
    <property type="match status" value="1"/>
</dbReference>
<feature type="chain" id="PRO_5014818591" evidence="4">
    <location>
        <begin position="28"/>
        <end position="383"/>
    </location>
</feature>
<evidence type="ECO:0000313" key="6">
    <source>
        <dbReference type="Proteomes" id="UP000231553"/>
    </source>
</evidence>
<dbReference type="RefSeq" id="WP_100161252.1">
    <property type="nucleotide sequence ID" value="NZ_PGTB01000005.1"/>
</dbReference>
<gene>
    <name evidence="5" type="ORF">CVM52_03705</name>
</gene>
<dbReference type="PANTHER" id="PTHR33376">
    <property type="match status" value="1"/>
</dbReference>
<keyword evidence="2 4" id="KW-0732">Signal</keyword>
<feature type="signal peptide" evidence="4">
    <location>
        <begin position="1"/>
        <end position="27"/>
    </location>
</feature>
<reference evidence="5 6" key="1">
    <citation type="journal article" date="2018" name="Int. J. Syst. Evol. Microbiol.">
        <title>Pseudooceanicola lipolyticus sp. nov., a marine alphaproteobacterium, reclassification of Oceanicola flagellatus as Pseudooceanicola flagellatus comb. nov. and emended description of the genus Pseudooceanicola.</title>
        <authorList>
            <person name="Huang M.-M."/>
            <person name="Guo L.-L."/>
            <person name="Wu Y.-H."/>
            <person name="Lai Q.-L."/>
            <person name="Shao Z.-Z."/>
            <person name="Wang C.-S."/>
            <person name="Wu M."/>
            <person name="Xu X.-W."/>
        </authorList>
    </citation>
    <scope>NUCLEOTIDE SEQUENCE [LARGE SCALE GENOMIC DNA]</scope>
    <source>
        <strain evidence="5 6">157</strain>
    </source>
</reference>
<dbReference type="NCBIfam" id="NF037995">
    <property type="entry name" value="TRAP_S1"/>
    <property type="match status" value="1"/>
</dbReference>
<dbReference type="Proteomes" id="UP000231553">
    <property type="component" value="Unassembled WGS sequence"/>
</dbReference>
<comment type="subcellular location">
    <subcellularLocation>
        <location evidence="1">Periplasm</location>
    </subcellularLocation>
</comment>
<dbReference type="InterPro" id="IPR038404">
    <property type="entry name" value="TRAP_DctP_sf"/>
</dbReference>
<proteinExistence type="predicted"/>
<protein>
    <submittedName>
        <fullName evidence="5">ABC transporter substrate-binding protein</fullName>
    </submittedName>
</protein>
<evidence type="ECO:0000256" key="1">
    <source>
        <dbReference type="ARBA" id="ARBA00004418"/>
    </source>
</evidence>
<dbReference type="PANTHER" id="PTHR33376:SF5">
    <property type="entry name" value="EXTRACYTOPLASMIC SOLUTE RECEPTOR PROTEIN"/>
    <property type="match status" value="1"/>
</dbReference>
<dbReference type="GO" id="GO:0042597">
    <property type="term" value="C:periplasmic space"/>
    <property type="evidence" value="ECO:0007669"/>
    <property type="project" value="UniProtKB-SubCell"/>
</dbReference>
<name>A0A2M8J5N6_9RHOB</name>
<evidence type="ECO:0000256" key="3">
    <source>
        <dbReference type="ARBA" id="ARBA00022764"/>
    </source>
</evidence>
<dbReference type="Gene3D" id="3.40.190.170">
    <property type="entry name" value="Bacterial extracellular solute-binding protein, family 7"/>
    <property type="match status" value="1"/>
</dbReference>
<evidence type="ECO:0000313" key="5">
    <source>
        <dbReference type="EMBL" id="PJE38065.1"/>
    </source>
</evidence>
<keyword evidence="6" id="KW-1185">Reference proteome</keyword>
<dbReference type="AlphaFoldDB" id="A0A2M8J5N6"/>
<sequence length="383" mass="40772">MARSTFLKTAWVPLALAASLASSAAVAEPLKAAVGLPPKNSTVVSYEAFADYVAERSDLEIKVYSLSLLSMKETSPGIRDGLADLGFVLPVYYPAEFAESNLVANLSMLSTAGTQVASPGAAMTGAMTEYIFFNCPECLAEYKAQGQVFLGSMSSASYVLLCNQPVATIEDLKGKKLRSGSPNFSRWAEKFGAVAVSMSGNDQYEALGQGVIDCTMAAVSELTNNSLADVTKYVTLRVPGGVFAGAATANFGIPSWQGLTDEQRAVILEAMSLMQADMTLGYHNLSVADMEAAPGKGVELLEPSPDLVAETDAFVMDDVKIIEQQFATDYGVADTGRKVAEIMALVEKWKGLTADAAGDKQVLAQVYWDNIYSKLDPKTFGME</sequence>
<evidence type="ECO:0000256" key="4">
    <source>
        <dbReference type="SAM" id="SignalP"/>
    </source>
</evidence>
<organism evidence="5 6">
    <name type="scientific">Pseudooceanicola lipolyticus</name>
    <dbReference type="NCBI Taxonomy" id="2029104"/>
    <lineage>
        <taxon>Bacteria</taxon>
        <taxon>Pseudomonadati</taxon>
        <taxon>Pseudomonadota</taxon>
        <taxon>Alphaproteobacteria</taxon>
        <taxon>Rhodobacterales</taxon>
        <taxon>Paracoccaceae</taxon>
        <taxon>Pseudooceanicola</taxon>
    </lineage>
</organism>
<comment type="caution">
    <text evidence="5">The sequence shown here is derived from an EMBL/GenBank/DDBJ whole genome shotgun (WGS) entry which is preliminary data.</text>
</comment>
<dbReference type="Pfam" id="PF03480">
    <property type="entry name" value="DctP"/>
    <property type="match status" value="1"/>
</dbReference>
<accession>A0A2M8J5N6</accession>
<dbReference type="OrthoDB" id="7239472at2"/>
<dbReference type="GO" id="GO:0055085">
    <property type="term" value="P:transmembrane transport"/>
    <property type="evidence" value="ECO:0007669"/>
    <property type="project" value="InterPro"/>
</dbReference>